<dbReference type="Gene3D" id="3.40.50.1390">
    <property type="entry name" value="Resolvase, N-terminal catalytic domain"/>
    <property type="match status" value="1"/>
</dbReference>
<accession>A0A8S5MMT6</accession>
<sequence>MDRIIKRVDFPKIMQPQALKVCAYTRVSSGKDAMLHSLSAQVSHYSEMIQSHIGWVYCGVYSDEALTGTKSDREGFQQMLTDCRAGKIDMVITKSISRFARNTVTLLETVRELKNLGIDVFFEEQNIRTMSADGELMLTILASYAQEESRSVSENQKWRVKRNFEAGIPWNGRMLGYRMQEGKYCIIPEEAELVRRIYREFLDGMGRNRIAARLNEEGIQPTRYGEEWHPQTIAKILRNYAYTGNLLLQRFFCESYITKKMVPNVGQKAMYHAVGTHEAIIPLAEWKAAQEEIIRRAERHCSKPPAQPSFFYTGRIQCAKCGKTFRRKTTAARVVWICGTFNTKGKKYCASKQIPEVTLDELVQQVTDDPSSIEKIIADDGNTLHFHFSDGTIVTRTWADRSRAESWTPEMKEKARQQSLARRRQKS</sequence>
<reference evidence="4" key="1">
    <citation type="journal article" date="2021" name="Proc. Natl. Acad. Sci. U.S.A.">
        <title>A Catalog of Tens of Thousands of Viruses from Human Metagenomes Reveals Hidden Associations with Chronic Diseases.</title>
        <authorList>
            <person name="Tisza M.J."/>
            <person name="Buck C.B."/>
        </authorList>
    </citation>
    <scope>NUCLEOTIDE SEQUENCE</scope>
    <source>
        <strain evidence="4">Ct89Z21</strain>
    </source>
</reference>
<dbReference type="PROSITE" id="PS51736">
    <property type="entry name" value="RECOMBINASES_3"/>
    <property type="match status" value="1"/>
</dbReference>
<dbReference type="GO" id="GO:0000150">
    <property type="term" value="F:DNA strand exchange activity"/>
    <property type="evidence" value="ECO:0007669"/>
    <property type="project" value="InterPro"/>
</dbReference>
<evidence type="ECO:0000313" key="4">
    <source>
        <dbReference type="EMBL" id="DAD83625.1"/>
    </source>
</evidence>
<feature type="domain" description="Recombinase" evidence="3">
    <location>
        <begin position="174"/>
        <end position="299"/>
    </location>
</feature>
<feature type="domain" description="Resolvase/invertase-type recombinase catalytic" evidence="2">
    <location>
        <begin position="20"/>
        <end position="167"/>
    </location>
</feature>
<dbReference type="InterPro" id="IPR036162">
    <property type="entry name" value="Resolvase-like_N_sf"/>
</dbReference>
<dbReference type="Pfam" id="PF00239">
    <property type="entry name" value="Resolvase"/>
    <property type="match status" value="1"/>
</dbReference>
<dbReference type="Pfam" id="PF13408">
    <property type="entry name" value="Zn_ribbon_recom"/>
    <property type="match status" value="1"/>
</dbReference>
<dbReference type="PANTHER" id="PTHR30461:SF23">
    <property type="entry name" value="DNA RECOMBINASE-RELATED"/>
    <property type="match status" value="1"/>
</dbReference>
<evidence type="ECO:0000259" key="3">
    <source>
        <dbReference type="PROSITE" id="PS51737"/>
    </source>
</evidence>
<protein>
    <submittedName>
        <fullName evidence="4">Integrase</fullName>
    </submittedName>
</protein>
<dbReference type="Pfam" id="PF07508">
    <property type="entry name" value="Recombinase"/>
    <property type="match status" value="1"/>
</dbReference>
<dbReference type="InterPro" id="IPR011109">
    <property type="entry name" value="DNA_bind_recombinase_dom"/>
</dbReference>
<dbReference type="SMART" id="SM00857">
    <property type="entry name" value="Resolvase"/>
    <property type="match status" value="1"/>
</dbReference>
<dbReference type="SUPFAM" id="SSF53041">
    <property type="entry name" value="Resolvase-like"/>
    <property type="match status" value="1"/>
</dbReference>
<dbReference type="InterPro" id="IPR038109">
    <property type="entry name" value="DNA_bind_recomb_sf"/>
</dbReference>
<dbReference type="InterPro" id="IPR050639">
    <property type="entry name" value="SSR_resolvase"/>
</dbReference>
<dbReference type="EMBL" id="BK014939">
    <property type="protein sequence ID" value="DAD83625.1"/>
    <property type="molecule type" value="Genomic_DNA"/>
</dbReference>
<dbReference type="GO" id="GO:0003677">
    <property type="term" value="F:DNA binding"/>
    <property type="evidence" value="ECO:0007669"/>
    <property type="project" value="InterPro"/>
</dbReference>
<dbReference type="Gene3D" id="3.90.1750.20">
    <property type="entry name" value="Putative Large Serine Recombinase, Chain B, Domain 2"/>
    <property type="match status" value="1"/>
</dbReference>
<evidence type="ECO:0000256" key="1">
    <source>
        <dbReference type="SAM" id="MobiDB-lite"/>
    </source>
</evidence>
<dbReference type="PROSITE" id="PS51737">
    <property type="entry name" value="RECOMBINASE_DNA_BIND"/>
    <property type="match status" value="1"/>
</dbReference>
<dbReference type="PANTHER" id="PTHR30461">
    <property type="entry name" value="DNA-INVERTASE FROM LAMBDOID PROPHAGE"/>
    <property type="match status" value="1"/>
</dbReference>
<proteinExistence type="predicted"/>
<feature type="compositionally biased region" description="Basic and acidic residues" evidence="1">
    <location>
        <begin position="404"/>
        <end position="416"/>
    </location>
</feature>
<feature type="region of interest" description="Disordered" evidence="1">
    <location>
        <begin position="404"/>
        <end position="427"/>
    </location>
</feature>
<dbReference type="CDD" id="cd00338">
    <property type="entry name" value="Ser_Recombinase"/>
    <property type="match status" value="1"/>
</dbReference>
<dbReference type="InterPro" id="IPR006119">
    <property type="entry name" value="Resolv_N"/>
</dbReference>
<organism evidence="4">
    <name type="scientific">Siphoviridae sp. ct89Z21</name>
    <dbReference type="NCBI Taxonomy" id="2826168"/>
    <lineage>
        <taxon>Viruses</taxon>
        <taxon>Duplodnaviria</taxon>
        <taxon>Heunggongvirae</taxon>
        <taxon>Uroviricota</taxon>
        <taxon>Caudoviricetes</taxon>
    </lineage>
</organism>
<evidence type="ECO:0000259" key="2">
    <source>
        <dbReference type="PROSITE" id="PS51736"/>
    </source>
</evidence>
<dbReference type="InterPro" id="IPR025827">
    <property type="entry name" value="Zn_ribbon_recom_dom"/>
</dbReference>
<name>A0A8S5MMT6_9CAUD</name>